<dbReference type="OrthoDB" id="9809287at2"/>
<accession>A0A447GLA4</accession>
<evidence type="ECO:0000256" key="1">
    <source>
        <dbReference type="SAM" id="Phobius"/>
    </source>
</evidence>
<keyword evidence="1" id="KW-0472">Membrane</keyword>
<evidence type="ECO:0000313" key="2">
    <source>
        <dbReference type="EMBL" id="VDM91277.1"/>
    </source>
</evidence>
<dbReference type="RefSeq" id="WP_158018825.1">
    <property type="nucleotide sequence ID" value="NZ_CBCSKE010000025.1"/>
</dbReference>
<dbReference type="Proteomes" id="UP000269998">
    <property type="component" value="Chromosome"/>
</dbReference>
<evidence type="ECO:0008006" key="4">
    <source>
        <dbReference type="Google" id="ProtNLM"/>
    </source>
</evidence>
<feature type="transmembrane region" description="Helical" evidence="1">
    <location>
        <begin position="61"/>
        <end position="84"/>
    </location>
</feature>
<organism evidence="2 3">
    <name type="scientific">Mycobacterium basiliense</name>
    <dbReference type="NCBI Taxonomy" id="2094119"/>
    <lineage>
        <taxon>Bacteria</taxon>
        <taxon>Bacillati</taxon>
        <taxon>Actinomycetota</taxon>
        <taxon>Actinomycetes</taxon>
        <taxon>Mycobacteriales</taxon>
        <taxon>Mycobacteriaceae</taxon>
        <taxon>Mycobacterium</taxon>
    </lineage>
</organism>
<keyword evidence="1" id="KW-1133">Transmembrane helix</keyword>
<dbReference type="EMBL" id="LR130759">
    <property type="protein sequence ID" value="VDM91277.1"/>
    <property type="molecule type" value="Genomic_DNA"/>
</dbReference>
<proteinExistence type="predicted"/>
<keyword evidence="3" id="KW-1185">Reference proteome</keyword>
<dbReference type="KEGG" id="mbai:MB901379_04896"/>
<protein>
    <recommendedName>
        <fullName evidence="4">Emopamil binding protein</fullName>
    </recommendedName>
</protein>
<feature type="transmembrane region" description="Helical" evidence="1">
    <location>
        <begin position="139"/>
        <end position="159"/>
    </location>
</feature>
<reference evidence="3" key="1">
    <citation type="submission" date="2018-02" db="EMBL/GenBank/DDBJ databases">
        <authorList>
            <person name="Seth-Smith MB H."/>
            <person name="Seth-Smith H."/>
        </authorList>
    </citation>
    <scope>NUCLEOTIDE SEQUENCE [LARGE SCALE GENOMIC DNA]</scope>
</reference>
<dbReference type="AlphaFoldDB" id="A0A447GLA4"/>
<feature type="transmembrane region" description="Helical" evidence="1">
    <location>
        <begin position="96"/>
        <end position="119"/>
    </location>
</feature>
<evidence type="ECO:0000313" key="3">
    <source>
        <dbReference type="Proteomes" id="UP000269998"/>
    </source>
</evidence>
<name>A0A447GLA4_9MYCO</name>
<keyword evidence="1" id="KW-0812">Transmembrane</keyword>
<sequence>MGAVGSRNRASATTAGFVALIVGGYQLWNASELLQIASFYWAVLGPLGHGFEEYTRPFHHFVAWLNAEAALSAAAGIALLLGAVLVCARNPFGPRLLAGGCVVVFVHTGIGWVVAARMLSRFAAVGAYDEGLLWFHTPSRLAIIVLAFVLPVIAAYLALWPGRLPGKLN</sequence>
<gene>
    <name evidence="2" type="ORF">MB901379_04896</name>
</gene>